<dbReference type="Proteomes" id="UP000587991">
    <property type="component" value="Unassembled WGS sequence"/>
</dbReference>
<sequence length="85" mass="9323">MIETFTRNANLLTRYQPALHGSGLPLLTTHVVLDQRGNPTSYVTAELNRGSSWFSLPNHVLLFHGSFESLRALLGGAAIMDGRSQ</sequence>
<reference evidence="1 2" key="1">
    <citation type="submission" date="2020-04" db="EMBL/GenBank/DDBJ databases">
        <title>Draft genome of Leeia sp. IMCC25680.</title>
        <authorList>
            <person name="Song J."/>
            <person name="Cho J.-C."/>
        </authorList>
    </citation>
    <scope>NUCLEOTIDE SEQUENCE [LARGE SCALE GENOMIC DNA]</scope>
    <source>
        <strain evidence="1 2">IMCC25680</strain>
    </source>
</reference>
<dbReference type="AlphaFoldDB" id="A0A847SBK5"/>
<proteinExistence type="predicted"/>
<accession>A0A847SBK5</accession>
<evidence type="ECO:0000313" key="1">
    <source>
        <dbReference type="EMBL" id="NLR76277.1"/>
    </source>
</evidence>
<protein>
    <submittedName>
        <fullName evidence="1">Uncharacterized protein</fullName>
    </submittedName>
</protein>
<dbReference type="EMBL" id="JABAIM010000003">
    <property type="protein sequence ID" value="NLR76277.1"/>
    <property type="molecule type" value="Genomic_DNA"/>
</dbReference>
<name>A0A847SBK5_9NEIS</name>
<gene>
    <name evidence="1" type="ORF">HF682_14015</name>
</gene>
<dbReference type="RefSeq" id="WP_168877941.1">
    <property type="nucleotide sequence ID" value="NZ_JABAIM010000003.1"/>
</dbReference>
<comment type="caution">
    <text evidence="1">The sequence shown here is derived from an EMBL/GenBank/DDBJ whole genome shotgun (WGS) entry which is preliminary data.</text>
</comment>
<keyword evidence="2" id="KW-1185">Reference proteome</keyword>
<organism evidence="1 2">
    <name type="scientific">Leeia aquatica</name>
    <dbReference type="NCBI Taxonomy" id="2725557"/>
    <lineage>
        <taxon>Bacteria</taxon>
        <taxon>Pseudomonadati</taxon>
        <taxon>Pseudomonadota</taxon>
        <taxon>Betaproteobacteria</taxon>
        <taxon>Neisseriales</taxon>
        <taxon>Leeiaceae</taxon>
        <taxon>Leeia</taxon>
    </lineage>
</organism>
<evidence type="ECO:0000313" key="2">
    <source>
        <dbReference type="Proteomes" id="UP000587991"/>
    </source>
</evidence>